<evidence type="ECO:0000313" key="3">
    <source>
        <dbReference type="EMBL" id="KAK8853183.1"/>
    </source>
</evidence>
<dbReference type="EMBL" id="JBCAWK010000007">
    <property type="protein sequence ID" value="KAK8853183.1"/>
    <property type="molecule type" value="Genomic_DNA"/>
</dbReference>
<sequence length="359" mass="36997">MMSISTTTVSAQQAQPQPQSTPRVLVYTATAGFRHDSIPTAIQVLGNIAGQYGVEFVFSEDRSLFTNETLSGFDGVMFVSNSDEVLDAPGQAALQTFFQSGGVYTGVHAASACLFQDNNYLQAVGAYFDYHPQLQQATFERLNSTFPATANVPDRWTFVEEVYHFRSDPRSEGAVVIMTVDESSYNNDGTSTGNYPPEGSPHPIAWYIDSPNSAQPLLDSVTKAGRSFYTSLGHTNETWQNSTFQGHVMEGLLWALGGASTRAYGVGLVGNGTASASATSTSSSPSSTASAGATGSGTAAVSSTGGVTGASASASGSSAPASSQSGSGAPGYGQLVFGKMAAVGLGMVGAVVLGTGMVL</sequence>
<dbReference type="AlphaFoldDB" id="A0AAW0YY18"/>
<dbReference type="GeneID" id="92181143"/>
<dbReference type="Proteomes" id="UP001388673">
    <property type="component" value="Unassembled WGS sequence"/>
</dbReference>
<dbReference type="InterPro" id="IPR029010">
    <property type="entry name" value="ThuA-like"/>
</dbReference>
<dbReference type="PANTHER" id="PTHR40469:SF2">
    <property type="entry name" value="GALACTOSE-BINDING DOMAIN-LIKE SUPERFAMILY PROTEIN"/>
    <property type="match status" value="1"/>
</dbReference>
<reference evidence="3 4" key="1">
    <citation type="journal article" date="2024" name="bioRxiv">
        <title>Comparative genomics of Cryptococcus and Kwoniella reveals pathogenesis evolution and contrasting karyotype dynamics via intercentromeric recombination or chromosome fusion.</title>
        <authorList>
            <person name="Coelho M.A."/>
            <person name="David-Palma M."/>
            <person name="Shea T."/>
            <person name="Bowers K."/>
            <person name="McGinley-Smith S."/>
            <person name="Mohammad A.W."/>
            <person name="Gnirke A."/>
            <person name="Yurkov A.M."/>
            <person name="Nowrousian M."/>
            <person name="Sun S."/>
            <person name="Cuomo C.A."/>
            <person name="Heitman J."/>
        </authorList>
    </citation>
    <scope>NUCLEOTIDE SEQUENCE [LARGE SCALE GENOMIC DNA]</scope>
    <source>
        <strain evidence="3 4">CBS 13917</strain>
    </source>
</reference>
<dbReference type="Pfam" id="PF06283">
    <property type="entry name" value="ThuA"/>
    <property type="match status" value="1"/>
</dbReference>
<comment type="caution">
    <text evidence="3">The sequence shown here is derived from an EMBL/GenBank/DDBJ whole genome shotgun (WGS) entry which is preliminary data.</text>
</comment>
<accession>A0AAW0YY18</accession>
<dbReference type="PANTHER" id="PTHR40469">
    <property type="entry name" value="SECRETED GLYCOSYL HYDROLASE"/>
    <property type="match status" value="1"/>
</dbReference>
<dbReference type="Gene3D" id="3.40.50.880">
    <property type="match status" value="1"/>
</dbReference>
<evidence type="ECO:0000313" key="4">
    <source>
        <dbReference type="Proteomes" id="UP001388673"/>
    </source>
</evidence>
<gene>
    <name evidence="3" type="ORF">IAR55_003885</name>
</gene>
<feature type="domain" description="ThuA-like" evidence="2">
    <location>
        <begin position="23"/>
        <end position="255"/>
    </location>
</feature>
<keyword evidence="4" id="KW-1185">Reference proteome</keyword>
<evidence type="ECO:0000256" key="1">
    <source>
        <dbReference type="SAM" id="MobiDB-lite"/>
    </source>
</evidence>
<protein>
    <recommendedName>
        <fullName evidence="2">ThuA-like domain-containing protein</fullName>
    </recommendedName>
</protein>
<organism evidence="3 4">
    <name type="scientific">Kwoniella newhampshirensis</name>
    <dbReference type="NCBI Taxonomy" id="1651941"/>
    <lineage>
        <taxon>Eukaryota</taxon>
        <taxon>Fungi</taxon>
        <taxon>Dikarya</taxon>
        <taxon>Basidiomycota</taxon>
        <taxon>Agaricomycotina</taxon>
        <taxon>Tremellomycetes</taxon>
        <taxon>Tremellales</taxon>
        <taxon>Cryptococcaceae</taxon>
        <taxon>Kwoniella</taxon>
    </lineage>
</organism>
<dbReference type="KEGG" id="kne:92181143"/>
<dbReference type="SUPFAM" id="SSF52317">
    <property type="entry name" value="Class I glutamine amidotransferase-like"/>
    <property type="match status" value="1"/>
</dbReference>
<dbReference type="InterPro" id="IPR029062">
    <property type="entry name" value="Class_I_gatase-like"/>
</dbReference>
<dbReference type="RefSeq" id="XP_066802369.1">
    <property type="nucleotide sequence ID" value="XM_066946990.1"/>
</dbReference>
<feature type="region of interest" description="Disordered" evidence="1">
    <location>
        <begin position="275"/>
        <end position="326"/>
    </location>
</feature>
<proteinExistence type="predicted"/>
<evidence type="ECO:0000259" key="2">
    <source>
        <dbReference type="Pfam" id="PF06283"/>
    </source>
</evidence>
<name>A0AAW0YY18_9TREE</name>